<feature type="region of interest" description="Disordered" evidence="10">
    <location>
        <begin position="1018"/>
        <end position="1046"/>
    </location>
</feature>
<sequence length="1171" mass="129809">MSKVLMPMAHTTNNNNNNNNNNNLIMSSQTKTSKEQQNLQSTTNNRYNNSNQHSSSKYSITTPLEANQQQQHLHHHQTSYSSSDSSTITNSVPQSPTQMLDFDDFTSTSSIMEFLRQEQKCTGDGLSNGHDSEVDVESIFQEVSRLADNSDNRSVEELLREAELLLQHQNFMGNMRQPESKTMTKANNSTPNKMPVNKTLAPVMVMTTTIQMNSKYTKSIENVPPRDALIKLINGYAPASTPLDDCSPPLMTPETPTVTYSLSDMGGVGGDGGDNTFNNFVNNIATASVISEESPLVEMPDENTATLNQCSSNDNTTKDITTKHMLDGDDDTDDGTDTIEEITEAMETIELIVHDEDEEENVDVDVDHGVVDYDDNGESSKRPELQERQFVGKLPPSLNANHEANPHTAANSDSLNLTNSTFSSMSSINSSRTAMDQQALHSANETQQRNNDNGAKGARRPSCEISHNSPQSHSLQKQTTASSPNLLASPTQRLAASTQASTAAVMERCNSGSYLGRRSSMTTPDSGVSSQAYLLTSTCSASVALSSQRSASPNIKSIGIGTTSRLYCDKSVNSSPVHVVSTMTSPINEQAPALTTSASHHSLSREHALKLEIEQLQERLKDTEERLESFRIQHDTVSQLHRKLRESNTQLQEESEMLKLDVQHLNECANVLRTELQAARNDRDEALELQKVLQTELEETRAERKRALEMKEKDVKTIQDLQRQCREMERILMRKHPDSVSALIVASKGGGMSSSDQENRNSRKLLEQRIAQLEADAKEQDFKAQQILANVQARFNSVQAKYETHIADLETQVLSLQEINTKLNEKIESQVRTLDYFVSKKAEKFYNNCTQTEEPYIQPAPVPVTPAPVASTTKVRKIPRKTIGIQTLASCTRESSTNTIGSSTQPLSASSSTSSTANSTPNNSRPNSKQSGIRKPMATALGNHLSSAIASKLPVSQSDSTISLMAAQAALNAKEDAHLLATIRGMRVDLAIKNKAMQRLTRELDECKKTIKKIQKEKDAFKNDKHHSTAASASCSSSSKSNMDHMPATTESQALKEALSKYKLLEADYKSLHDKRLQDLKTLQTAHERELATCHETVRLLQQRLNERDEQFAMQKRRKIPVDYYALKAKVSSLERRHTEREERLHMLVEALSKGRLNGALDDLLGDNNNE</sequence>
<feature type="compositionally biased region" description="Low complexity" evidence="10">
    <location>
        <begin position="1029"/>
        <end position="1041"/>
    </location>
</feature>
<dbReference type="AlphaFoldDB" id="A0A1I8Q5X5"/>
<dbReference type="PANTHER" id="PTHR34031:SF1">
    <property type="entry name" value="CENTROSOMAL PROTEIN OF 162 KDA"/>
    <property type="match status" value="1"/>
</dbReference>
<dbReference type="Proteomes" id="UP000095300">
    <property type="component" value="Unassembled WGS sequence"/>
</dbReference>
<feature type="compositionally biased region" description="Low complexity" evidence="10">
    <location>
        <begin position="411"/>
        <end position="431"/>
    </location>
</feature>
<comment type="similarity">
    <text evidence="2">Belongs to the CEP162 family.</text>
</comment>
<evidence type="ECO:0000256" key="2">
    <source>
        <dbReference type="ARBA" id="ARBA00009485"/>
    </source>
</evidence>
<feature type="region of interest" description="Disordered" evidence="10">
    <location>
        <begin position="894"/>
        <end position="933"/>
    </location>
</feature>
<feature type="compositionally biased region" description="Polar residues" evidence="10">
    <location>
        <begin position="465"/>
        <end position="483"/>
    </location>
</feature>
<evidence type="ECO:0000256" key="8">
    <source>
        <dbReference type="ARBA" id="ARBA00023212"/>
    </source>
</evidence>
<keyword evidence="6" id="KW-0970">Cilium biogenesis/degradation</keyword>
<feature type="compositionally biased region" description="Low complexity" evidence="10">
    <location>
        <begin position="902"/>
        <end position="928"/>
    </location>
</feature>
<evidence type="ECO:0000256" key="5">
    <source>
        <dbReference type="ARBA" id="ARBA00022701"/>
    </source>
</evidence>
<feature type="region of interest" description="Disordered" evidence="10">
    <location>
        <begin position="355"/>
        <end position="483"/>
    </location>
</feature>
<dbReference type="GO" id="GO:0060271">
    <property type="term" value="P:cilium assembly"/>
    <property type="evidence" value="ECO:0007669"/>
    <property type="project" value="TreeGrafter"/>
</dbReference>
<accession>A0A1I8Q5X5</accession>
<protein>
    <recommendedName>
        <fullName evidence="3">Centrosomal protein of 162 kDa</fullName>
    </recommendedName>
</protein>
<dbReference type="OrthoDB" id="2157184at2759"/>
<keyword evidence="12" id="KW-1185">Reference proteome</keyword>
<dbReference type="EnsemblMetazoa" id="SCAU014180-RB">
    <property type="protein sequence ID" value="SCAU014180-PB"/>
    <property type="gene ID" value="SCAU014180"/>
</dbReference>
<keyword evidence="7 9" id="KW-0175">Coiled coil</keyword>
<keyword evidence="5" id="KW-0493">Microtubule</keyword>
<dbReference type="KEGG" id="scac:106085895"/>
<feature type="compositionally biased region" description="Basic and acidic residues" evidence="10">
    <location>
        <begin position="1018"/>
        <end position="1027"/>
    </location>
</feature>
<dbReference type="InterPro" id="IPR038774">
    <property type="entry name" value="CEP162-like"/>
</dbReference>
<name>A0A1I8Q5X5_STOCA</name>
<proteinExistence type="inferred from homology"/>
<dbReference type="PANTHER" id="PTHR34031">
    <property type="entry name" value="CENTROSOMAL PROTEIN OF 162 KDA"/>
    <property type="match status" value="1"/>
</dbReference>
<evidence type="ECO:0000313" key="12">
    <source>
        <dbReference type="Proteomes" id="UP000095300"/>
    </source>
</evidence>
<feature type="region of interest" description="Disordered" evidence="10">
    <location>
        <begin position="30"/>
        <end position="102"/>
    </location>
</feature>
<evidence type="ECO:0000256" key="7">
    <source>
        <dbReference type="ARBA" id="ARBA00023054"/>
    </source>
</evidence>
<keyword evidence="4" id="KW-0963">Cytoplasm</keyword>
<evidence type="ECO:0000256" key="3">
    <source>
        <dbReference type="ARBA" id="ARBA00021406"/>
    </source>
</evidence>
<evidence type="ECO:0000256" key="10">
    <source>
        <dbReference type="SAM" id="MobiDB-lite"/>
    </source>
</evidence>
<evidence type="ECO:0000256" key="6">
    <source>
        <dbReference type="ARBA" id="ARBA00022794"/>
    </source>
</evidence>
<feature type="coiled-coil region" evidence="9">
    <location>
        <begin position="756"/>
        <end position="826"/>
    </location>
</feature>
<feature type="compositionally biased region" description="Low complexity" evidence="10">
    <location>
        <begin position="78"/>
        <end position="91"/>
    </location>
</feature>
<evidence type="ECO:0000256" key="1">
    <source>
        <dbReference type="ARBA" id="ARBA00004114"/>
    </source>
</evidence>
<feature type="compositionally biased region" description="Basic and acidic residues" evidence="10">
    <location>
        <begin position="378"/>
        <end position="387"/>
    </location>
</feature>
<feature type="compositionally biased region" description="Polar residues" evidence="10">
    <location>
        <begin position="30"/>
        <end position="67"/>
    </location>
</feature>
<evidence type="ECO:0000313" key="11">
    <source>
        <dbReference type="EnsemblMetazoa" id="SCAU014180-PB"/>
    </source>
</evidence>
<feature type="compositionally biased region" description="Polar residues" evidence="10">
    <location>
        <begin position="432"/>
        <end position="453"/>
    </location>
</feature>
<feature type="coiled-coil region" evidence="9">
    <location>
        <begin position="606"/>
        <end position="731"/>
    </location>
</feature>
<dbReference type="VEuPathDB" id="VectorBase:SCAU014180"/>
<dbReference type="GO" id="GO:0005814">
    <property type="term" value="C:centriole"/>
    <property type="evidence" value="ECO:0007669"/>
    <property type="project" value="UniProtKB-SubCell"/>
</dbReference>
<feature type="compositionally biased region" description="Acidic residues" evidence="10">
    <location>
        <begin position="355"/>
        <end position="364"/>
    </location>
</feature>
<evidence type="ECO:0000256" key="9">
    <source>
        <dbReference type="SAM" id="Coils"/>
    </source>
</evidence>
<organism evidence="11 12">
    <name type="scientific">Stomoxys calcitrans</name>
    <name type="common">Stable fly</name>
    <name type="synonym">Conops calcitrans</name>
    <dbReference type="NCBI Taxonomy" id="35570"/>
    <lineage>
        <taxon>Eukaryota</taxon>
        <taxon>Metazoa</taxon>
        <taxon>Ecdysozoa</taxon>
        <taxon>Arthropoda</taxon>
        <taxon>Hexapoda</taxon>
        <taxon>Insecta</taxon>
        <taxon>Pterygota</taxon>
        <taxon>Neoptera</taxon>
        <taxon>Endopterygota</taxon>
        <taxon>Diptera</taxon>
        <taxon>Brachycera</taxon>
        <taxon>Muscomorpha</taxon>
        <taxon>Muscoidea</taxon>
        <taxon>Muscidae</taxon>
        <taxon>Stomoxys</taxon>
    </lineage>
</organism>
<comment type="subcellular location">
    <subcellularLocation>
        <location evidence="1">Cytoplasm</location>
        <location evidence="1">Cytoskeleton</location>
        <location evidence="1">Microtubule organizing center</location>
        <location evidence="1">Centrosome</location>
        <location evidence="1">Centriole</location>
    </subcellularLocation>
</comment>
<dbReference type="GO" id="GO:0005879">
    <property type="term" value="C:axonemal microtubule"/>
    <property type="evidence" value="ECO:0007669"/>
    <property type="project" value="TreeGrafter"/>
</dbReference>
<reference evidence="11" key="1">
    <citation type="submission" date="2020-05" db="UniProtKB">
        <authorList>
            <consortium name="EnsemblMetazoa"/>
        </authorList>
    </citation>
    <scope>IDENTIFICATION</scope>
    <source>
        <strain evidence="11">USDA</strain>
    </source>
</reference>
<evidence type="ECO:0000256" key="4">
    <source>
        <dbReference type="ARBA" id="ARBA00022490"/>
    </source>
</evidence>
<gene>
    <name evidence="11" type="primary">106085895</name>
</gene>
<keyword evidence="8" id="KW-0206">Cytoskeleton</keyword>